<reference evidence="4" key="1">
    <citation type="submission" date="2015-09" db="EMBL/GenBank/DDBJ databases">
        <authorList>
            <consortium name="Pathogen Informatics"/>
        </authorList>
    </citation>
    <scope>NUCLEOTIDE SEQUENCE [LARGE SCALE GENOMIC DNA]</scope>
    <source>
        <strain evidence="4">Lake Konstanz</strain>
    </source>
</reference>
<feature type="compositionally biased region" description="Acidic residues" evidence="1">
    <location>
        <begin position="417"/>
        <end position="430"/>
    </location>
</feature>
<dbReference type="OrthoDB" id="4447at2759"/>
<feature type="region of interest" description="Disordered" evidence="1">
    <location>
        <begin position="412"/>
        <end position="437"/>
    </location>
</feature>
<dbReference type="OMA" id="PSPRVGC"/>
<dbReference type="EMBL" id="CYKH01002075">
    <property type="protein sequence ID" value="CUG92685.1"/>
    <property type="molecule type" value="Genomic_DNA"/>
</dbReference>
<evidence type="ECO:0000313" key="3">
    <source>
        <dbReference type="EMBL" id="CUG92685.1"/>
    </source>
</evidence>
<dbReference type="AlphaFoldDB" id="A0A0S4JR73"/>
<dbReference type="SUPFAM" id="SSF117281">
    <property type="entry name" value="Kelch motif"/>
    <property type="match status" value="2"/>
</dbReference>
<organism evidence="3 4">
    <name type="scientific">Bodo saltans</name>
    <name type="common">Flagellated protozoan</name>
    <dbReference type="NCBI Taxonomy" id="75058"/>
    <lineage>
        <taxon>Eukaryota</taxon>
        <taxon>Discoba</taxon>
        <taxon>Euglenozoa</taxon>
        <taxon>Kinetoplastea</taxon>
        <taxon>Metakinetoplastina</taxon>
        <taxon>Eubodonida</taxon>
        <taxon>Bodonidae</taxon>
        <taxon>Bodo</taxon>
    </lineage>
</organism>
<feature type="domain" description="DUF4110" evidence="2">
    <location>
        <begin position="618"/>
        <end position="715"/>
    </location>
</feature>
<feature type="compositionally biased region" description="Basic and acidic residues" evidence="1">
    <location>
        <begin position="377"/>
        <end position="386"/>
    </location>
</feature>
<accession>A0A0S4JR73</accession>
<feature type="compositionally biased region" description="Acidic residues" evidence="1">
    <location>
        <begin position="47"/>
        <end position="57"/>
    </location>
</feature>
<evidence type="ECO:0000256" key="1">
    <source>
        <dbReference type="SAM" id="MobiDB-lite"/>
    </source>
</evidence>
<proteinExistence type="predicted"/>
<protein>
    <recommendedName>
        <fullName evidence="2">DUF4110 domain-containing protein</fullName>
    </recommendedName>
</protein>
<sequence length="781" mass="86775">MGSGRDKRKKHEDPAKAAKRAVRQSAKSNRGKKGEEEGEGAGGEGENPFEDGFNNEESIEVTLKKLRKSEGKKMSTIERENVPPPSPRANVVFVVHPMKEQELVVFGGELWNGVSTVAYNDLFLYNTVKQRWTQVEAPVNPSPRSSAQGIVYKQFLFVHGGEFVSQTQSQFLHFKDVWRFDFRTMQWDEMKSLKGGPSSRSGHRMCLWKRQAVVFGGFYDNAQECRYFNDLWILADLEANGRWRPVTFPTHNEPPHPRSGHAAGVYQDTLFIYGGYSSQKFNRFKKSEATVHHDLWSTNLAAEQPVWTRIRLGGIPPPIRAGVGATTRDKQLLLFGGVVDIEAPGGKMVSTFHNDLFSFHMDSQRFYPLTLQAPKKKSTETRRDDGGAAPSAKTTTLEAELAALNLKAGAAKKDDVSSSDEDDDDDDLDEALPLPAEEKERFSFETTRLGQVIPHRRMDAALCAVGHTVYMFGGQLESGKKEITITDLFSLNLNTRETWTTYCAQNMQESVWAGRDDTNSDAANSWESGSTVLSGVMFGDHGDGSDEEEEEDDDKAHHHRDPHEALHDDTPAELDQHITPSVDEIGGGAATAGGRLMGGKRGMQAHKAQLVAQLGSGSVVPTPTAGETLSDFFRRTEDFWMKTAAECLFGLATIEDVDGLGAKDARRCRSEALSYCRTRHDEAIVLMEQLRIVEEREKEEAEFFKKLRAEKEKVWEQSEADARAAGEDDDDAPTLVPKKDVDTALPKGALKSALKKQAVDNSDDDDDDDDDDESNTDDDDA</sequence>
<dbReference type="Gene3D" id="2.120.10.80">
    <property type="entry name" value="Kelch-type beta propeller"/>
    <property type="match status" value="1"/>
</dbReference>
<dbReference type="PANTHER" id="PTHR46063:SF1">
    <property type="entry name" value="KELCH DOMAIN-CONTAINING PROTEIN 4"/>
    <property type="match status" value="1"/>
</dbReference>
<feature type="compositionally biased region" description="Basic residues" evidence="1">
    <location>
        <begin position="1"/>
        <end position="10"/>
    </location>
</feature>
<dbReference type="InterPro" id="IPR052588">
    <property type="entry name" value="Kelch_domain_protein"/>
</dbReference>
<feature type="compositionally biased region" description="Polar residues" evidence="1">
    <location>
        <begin position="520"/>
        <end position="533"/>
    </location>
</feature>
<dbReference type="Proteomes" id="UP000051952">
    <property type="component" value="Unassembled WGS sequence"/>
</dbReference>
<dbReference type="PANTHER" id="PTHR46063">
    <property type="entry name" value="KELCH DOMAIN-CONTAINING PROTEIN"/>
    <property type="match status" value="1"/>
</dbReference>
<keyword evidence="4" id="KW-1185">Reference proteome</keyword>
<feature type="region of interest" description="Disordered" evidence="1">
    <location>
        <begin position="518"/>
        <end position="568"/>
    </location>
</feature>
<feature type="region of interest" description="Disordered" evidence="1">
    <location>
        <begin position="715"/>
        <end position="781"/>
    </location>
</feature>
<dbReference type="InterPro" id="IPR015915">
    <property type="entry name" value="Kelch-typ_b-propeller"/>
</dbReference>
<feature type="compositionally biased region" description="Basic and acidic residues" evidence="1">
    <location>
        <begin position="715"/>
        <end position="726"/>
    </location>
</feature>
<evidence type="ECO:0000313" key="4">
    <source>
        <dbReference type="Proteomes" id="UP000051952"/>
    </source>
</evidence>
<dbReference type="VEuPathDB" id="TriTrypDB:BSAL_38850"/>
<dbReference type="InterPro" id="IPR025183">
    <property type="entry name" value="DUF4110"/>
</dbReference>
<feature type="region of interest" description="Disordered" evidence="1">
    <location>
        <begin position="371"/>
        <end position="394"/>
    </location>
</feature>
<evidence type="ECO:0000259" key="2">
    <source>
        <dbReference type="Pfam" id="PF13422"/>
    </source>
</evidence>
<gene>
    <name evidence="3" type="ORF">BSAL_38850</name>
</gene>
<feature type="region of interest" description="Disordered" evidence="1">
    <location>
        <begin position="1"/>
        <end position="57"/>
    </location>
</feature>
<dbReference type="Pfam" id="PF24681">
    <property type="entry name" value="Kelch_KLHDC2_KLHL20_DRC7"/>
    <property type="match status" value="1"/>
</dbReference>
<dbReference type="Pfam" id="PF13422">
    <property type="entry name" value="DUF4110"/>
    <property type="match status" value="1"/>
</dbReference>
<name>A0A0S4JR73_BODSA</name>
<feature type="compositionally biased region" description="Acidic residues" evidence="1">
    <location>
        <begin position="761"/>
        <end position="781"/>
    </location>
</feature>